<proteinExistence type="inferred from homology"/>
<dbReference type="eggNOG" id="ENOG502QV7P">
    <property type="taxonomic scope" value="Eukaryota"/>
</dbReference>
<dbReference type="VEuPathDB" id="VectorBase:MDOA007543"/>
<dbReference type="PANTHER" id="PTHR21331">
    <property type="entry name" value="BRCA1-ASSOCIATED ATM ACTIVATOR 1"/>
    <property type="match status" value="1"/>
</dbReference>
<dbReference type="InterPro" id="IPR038904">
    <property type="entry name" value="BRAT1"/>
</dbReference>
<dbReference type="GO" id="GO:0008283">
    <property type="term" value="P:cell population proliferation"/>
    <property type="evidence" value="ECO:0007669"/>
    <property type="project" value="InterPro"/>
</dbReference>
<dbReference type="SUPFAM" id="SSF48371">
    <property type="entry name" value="ARM repeat"/>
    <property type="match status" value="2"/>
</dbReference>
<comment type="similarity">
    <text evidence="3">Belongs to the BRAT1 family.</text>
</comment>
<evidence type="ECO:0000256" key="4">
    <source>
        <dbReference type="SAM" id="MobiDB-lite"/>
    </source>
</evidence>
<evidence type="ECO:0000313" key="6">
    <source>
        <dbReference type="Proteomes" id="UP001652621"/>
    </source>
</evidence>
<evidence type="ECO:0000256" key="2">
    <source>
        <dbReference type="ARBA" id="ARBA00022490"/>
    </source>
</evidence>
<dbReference type="STRING" id="7370.A0A1I8MQX0"/>
<reference evidence="5" key="1">
    <citation type="submission" date="2020-05" db="UniProtKB">
        <authorList>
            <consortium name="EnsemblMetazoa"/>
        </authorList>
    </citation>
    <scope>IDENTIFICATION</scope>
    <source>
        <strain evidence="5">Aabys</strain>
    </source>
</reference>
<evidence type="ECO:0000256" key="1">
    <source>
        <dbReference type="ARBA" id="ARBA00004496"/>
    </source>
</evidence>
<gene>
    <name evidence="5" type="primary">101900735</name>
    <name evidence="7" type="synonym">LOC131805410</name>
</gene>
<evidence type="ECO:0000256" key="3">
    <source>
        <dbReference type="ARBA" id="ARBA00061308"/>
    </source>
</evidence>
<dbReference type="AlphaFoldDB" id="A0A1I8MQX0"/>
<dbReference type="EnsemblMetazoa" id="MDOA007543-RA">
    <property type="protein sequence ID" value="MDOA007543-PA"/>
    <property type="gene ID" value="MDOA007543"/>
</dbReference>
<dbReference type="Gene3D" id="1.25.10.10">
    <property type="entry name" value="Leucine-rich Repeat Variant"/>
    <property type="match status" value="1"/>
</dbReference>
<dbReference type="VEuPathDB" id="VectorBase:MDOMA2_017925"/>
<comment type="subcellular location">
    <subcellularLocation>
        <location evidence="1">Cytoplasm</location>
    </subcellularLocation>
</comment>
<sequence>MEQQQQVLKRLQRIFDILLQENFTPTNNVYFEKLITHLSEKDNLYVLQAPFAIEWVDKCMAILTEDFGKINPKVTSFMLNFCSLMSKNEWVLVMLRERQIMDKALFIIETSKNRFNPSIKLGCTRLLASISRYSMGMAYIRHKKCWQYLLELCNRDHTLYVVREARHLLYSIIYTFSVKAKDEQAVLEILHEIVRPIQENVFKVGTESIMVNVDDSELQHKMSSTLDLLSYLFEQTLESEEKTNIANLCQTHHNLELTIWKLVEMTQNTSFLYKILHTLTSLNFATLVQDQWDEGTITPEHFNRFGLNFYNTMKFCVTRTKLLNCIKIAELYHVLWKKLGSRAPTEIQIETERVKFENQLITFQLMPLLFLLRSGSLRKEELFDNYLMKLFEISCEHTLRICYRFRDAIIPSENSSLVIVADLAYKAIHGILSMQNILEREQAILVFQAMIYAMKEFIGDSNTMYSEERKPEYGSPPISDTFPNWVGLEFMVTIPNVLNAILSGLQTLIKRYRISWKESIETTCVVNMVAVILENPNLTEASTVQALKLIQLSIEHFLSPNMALLVDNLQGSGLVCLGPIIVKRFHDISWEVRDSTLELTTSIASISRVKFPAFQNFLYEAKMCPIILQMAKNDQEAYVRASALKCLSKMVMINVIWENDLNNNDLLEHLFTVLFNESEGIVRKEAVKTLGIIYDNRKIPPQYMDTLYSTLTHCLLFDLHWEVKVEVLHVWGMELKRQFTNQGMIDGTFPTVTFSKEYKKIVTLNEKEIKLRIMKVFHELSQRGCLGVMLKCLQDDCDLEVLKTAVCLIHTLLEQLKKYNFESMIDELEKSSTTSSNNSSAKTTPVSSPTSLGPTEDLNNDLFDFGENNNIVFKSPPTAAKASPSTSPEQNTKSDEAIDYILESQDINLLVAQYEQKMDLMNNGIPPEKPTSTIDTNLYKAYTTVGVREFMRAIKSLDLKMLLKNHNDWLLGSESFISLLDDILIAIKCEDESLFADCY</sequence>
<accession>A0A1I8MQX0</accession>
<protein>
    <submittedName>
        <fullName evidence="7">Uncharacterized protein LOC131805410</fullName>
    </submittedName>
</protein>
<dbReference type="Proteomes" id="UP001652621">
    <property type="component" value="Unplaced"/>
</dbReference>
<evidence type="ECO:0000313" key="5">
    <source>
        <dbReference type="EnsemblMetazoa" id="MDOA007543-PA"/>
    </source>
</evidence>
<dbReference type="InterPro" id="IPR011989">
    <property type="entry name" value="ARM-like"/>
</dbReference>
<feature type="compositionally biased region" description="Polar residues" evidence="4">
    <location>
        <begin position="841"/>
        <end position="853"/>
    </location>
</feature>
<keyword evidence="2" id="KW-0963">Cytoplasm</keyword>
<feature type="region of interest" description="Disordered" evidence="4">
    <location>
        <begin position="831"/>
        <end position="859"/>
    </location>
</feature>
<organism evidence="5">
    <name type="scientific">Musca domestica</name>
    <name type="common">House fly</name>
    <dbReference type="NCBI Taxonomy" id="7370"/>
    <lineage>
        <taxon>Eukaryota</taxon>
        <taxon>Metazoa</taxon>
        <taxon>Ecdysozoa</taxon>
        <taxon>Arthropoda</taxon>
        <taxon>Hexapoda</taxon>
        <taxon>Insecta</taxon>
        <taxon>Pterygota</taxon>
        <taxon>Neoptera</taxon>
        <taxon>Endopterygota</taxon>
        <taxon>Diptera</taxon>
        <taxon>Brachycera</taxon>
        <taxon>Muscomorpha</taxon>
        <taxon>Muscoidea</taxon>
        <taxon>Muscidae</taxon>
        <taxon>Musca</taxon>
    </lineage>
</organism>
<name>A0A1I8MQX0_MUSDO</name>
<dbReference type="GO" id="GO:0005634">
    <property type="term" value="C:nucleus"/>
    <property type="evidence" value="ECO:0007669"/>
    <property type="project" value="TreeGrafter"/>
</dbReference>
<dbReference type="PANTHER" id="PTHR21331:SF2">
    <property type="entry name" value="BRCA1-ASSOCIATED ATM ACTIVATOR 1"/>
    <property type="match status" value="1"/>
</dbReference>
<dbReference type="KEGG" id="mde:101900735"/>
<dbReference type="OrthoDB" id="10057956at2759"/>
<reference evidence="7" key="2">
    <citation type="submission" date="2025-05" db="UniProtKB">
        <authorList>
            <consortium name="RefSeq"/>
        </authorList>
    </citation>
    <scope>IDENTIFICATION</scope>
    <source>
        <strain evidence="7">Aabys</strain>
        <tissue evidence="7">Whole body</tissue>
    </source>
</reference>
<dbReference type="InterPro" id="IPR016024">
    <property type="entry name" value="ARM-type_fold"/>
</dbReference>
<feature type="compositionally biased region" description="Low complexity" evidence="4">
    <location>
        <begin position="831"/>
        <end position="840"/>
    </location>
</feature>
<dbReference type="GO" id="GO:0005737">
    <property type="term" value="C:cytoplasm"/>
    <property type="evidence" value="ECO:0007669"/>
    <property type="project" value="UniProtKB-SubCell"/>
</dbReference>
<keyword evidence="6" id="KW-1185">Reference proteome</keyword>
<dbReference type="RefSeq" id="XP_005184868.2">
    <property type="nucleotide sequence ID" value="XM_005184811.4"/>
</dbReference>
<dbReference type="RefSeq" id="XP_058984526.1">
    <property type="nucleotide sequence ID" value="XM_059128543.1"/>
</dbReference>
<evidence type="ECO:0000313" key="7">
    <source>
        <dbReference type="RefSeq" id="XP_058984526.1"/>
    </source>
</evidence>
<dbReference type="GO" id="GO:0006974">
    <property type="term" value="P:DNA damage response"/>
    <property type="evidence" value="ECO:0007669"/>
    <property type="project" value="InterPro"/>
</dbReference>